<evidence type="ECO:0000256" key="1">
    <source>
        <dbReference type="SAM" id="MobiDB-lite"/>
    </source>
</evidence>
<dbReference type="HOGENOM" id="CLU_315007_0_0_1"/>
<evidence type="ECO:0000313" key="4">
    <source>
        <dbReference type="Proteomes" id="UP000054097"/>
    </source>
</evidence>
<dbReference type="EMBL" id="KN824306">
    <property type="protein sequence ID" value="KIM26447.1"/>
    <property type="molecule type" value="Genomic_DNA"/>
</dbReference>
<protein>
    <recommendedName>
        <fullName evidence="2">F-box domain-containing protein</fullName>
    </recommendedName>
</protein>
<reference evidence="4" key="2">
    <citation type="submission" date="2015-01" db="EMBL/GenBank/DDBJ databases">
        <title>Evolutionary Origins and Diversification of the Mycorrhizal Mutualists.</title>
        <authorList>
            <consortium name="DOE Joint Genome Institute"/>
            <consortium name="Mycorrhizal Genomics Consortium"/>
            <person name="Kohler A."/>
            <person name="Kuo A."/>
            <person name="Nagy L.G."/>
            <person name="Floudas D."/>
            <person name="Copeland A."/>
            <person name="Barry K.W."/>
            <person name="Cichocki N."/>
            <person name="Veneault-Fourrey C."/>
            <person name="LaButti K."/>
            <person name="Lindquist E.A."/>
            <person name="Lipzen A."/>
            <person name="Lundell T."/>
            <person name="Morin E."/>
            <person name="Murat C."/>
            <person name="Riley R."/>
            <person name="Ohm R."/>
            <person name="Sun H."/>
            <person name="Tunlid A."/>
            <person name="Henrissat B."/>
            <person name="Grigoriev I.V."/>
            <person name="Hibbett D.S."/>
            <person name="Martin F."/>
        </authorList>
    </citation>
    <scope>NUCLEOTIDE SEQUENCE [LARGE SCALE GENOMIC DNA]</scope>
    <source>
        <strain evidence="4">MAFF 305830</strain>
    </source>
</reference>
<organism evidence="3 4">
    <name type="scientific">Serendipita vermifera MAFF 305830</name>
    <dbReference type="NCBI Taxonomy" id="933852"/>
    <lineage>
        <taxon>Eukaryota</taxon>
        <taxon>Fungi</taxon>
        <taxon>Dikarya</taxon>
        <taxon>Basidiomycota</taxon>
        <taxon>Agaricomycotina</taxon>
        <taxon>Agaricomycetes</taxon>
        <taxon>Sebacinales</taxon>
        <taxon>Serendipitaceae</taxon>
        <taxon>Serendipita</taxon>
    </lineage>
</organism>
<dbReference type="AlphaFoldDB" id="A0A0C2XB94"/>
<feature type="domain" description="F-box" evidence="2">
    <location>
        <begin position="480"/>
        <end position="530"/>
    </location>
</feature>
<gene>
    <name evidence="3" type="ORF">M408DRAFT_9884</name>
</gene>
<reference evidence="3 4" key="1">
    <citation type="submission" date="2014-04" db="EMBL/GenBank/DDBJ databases">
        <authorList>
            <consortium name="DOE Joint Genome Institute"/>
            <person name="Kuo A."/>
            <person name="Zuccaro A."/>
            <person name="Kohler A."/>
            <person name="Nagy L.G."/>
            <person name="Floudas D."/>
            <person name="Copeland A."/>
            <person name="Barry K.W."/>
            <person name="Cichocki N."/>
            <person name="Veneault-Fourrey C."/>
            <person name="LaButti K."/>
            <person name="Lindquist E.A."/>
            <person name="Lipzen A."/>
            <person name="Lundell T."/>
            <person name="Morin E."/>
            <person name="Murat C."/>
            <person name="Sun H."/>
            <person name="Tunlid A."/>
            <person name="Henrissat B."/>
            <person name="Grigoriev I.V."/>
            <person name="Hibbett D.S."/>
            <person name="Martin F."/>
            <person name="Nordberg H.P."/>
            <person name="Cantor M.N."/>
            <person name="Hua S.X."/>
        </authorList>
    </citation>
    <scope>NUCLEOTIDE SEQUENCE [LARGE SCALE GENOMIC DNA]</scope>
    <source>
        <strain evidence="3 4">MAFF 305830</strain>
    </source>
</reference>
<feature type="region of interest" description="Disordered" evidence="1">
    <location>
        <begin position="442"/>
        <end position="474"/>
    </location>
</feature>
<sequence length="852" mass="96754">MTTNRSVPGPALEEEIANEISGLFKAISFDQPSFDNAGRSFDEPEMEEPHRAWVAPAHRVPIEILSIIFVDATLIDWRAPFVLGRVCRHWRHPVLQTPKAWSMIKLNLIKPGLHISTILARSEPFPIDLIIADSSDPHALALIPELQGRIKSMMVEFKSFYVPQHSFPQLTDLVLLVPHSISHEHPKAILDRNIFPNLQSLTCGAVLDAISGEIPPNIALPPIKRLALMTRKLDTTIKLLQRLSNQLFVLHIEIYGPIERHAFSEPLHVIFPQLNTLTIIPPSSFVYGPSFEWPFVARTPILESYVEKSLQFCNIHKDTWNVTRLAFSGGTDLRLFPKLRDVIGNSVTMTTLMDYLEMNPKALPDLKRVTFHRAKLFEDRLDRFNLKYGRNIVTNIVEMPISFLSPFSSYRLIDAERRENHGLKNLNDALLARDRKPATNTSALASKENMGDKIDPHKQPLPKSGHSLNESDEEPHRAWVAPINRIPTEILSMIFVEATLIEMLKPFTLGEVCRQWRQIILQTPEAWSTIRLHVLKPGLQFSTVIDRSDPFPIDIELCGLNGHLKLPLVPKIKHRIKKLMLDAKNIHILDHPFTQLTTLTVANLEGVISKEQAKLVLDQSILPNLHYLWCGTALDEIAGEIPPKAVLPPIQKLDLRMQRHTAVIKLLQRLSNQLIDLHIQISRPLEGYEVSEPVHLVFPHLNTLVITPPSANVSQSSYNCPFIARTPMLLTYVEDSRNFSNVHKDTRTVTRLAFVGGTDLNLFPNVQDVIGHLGTILTLMEYLESEPKGLPHLKRVTFPHSADLEDRLDSFNLTYGRNIVANIVEDRPSFFYPLVMRNRLERADLSLVEIFP</sequence>
<dbReference type="STRING" id="933852.A0A0C2XB94"/>
<name>A0A0C2XB94_SERVB</name>
<keyword evidence="4" id="KW-1185">Reference proteome</keyword>
<evidence type="ECO:0000259" key="2">
    <source>
        <dbReference type="PROSITE" id="PS50181"/>
    </source>
</evidence>
<dbReference type="OrthoDB" id="3271041at2759"/>
<dbReference type="PROSITE" id="PS50181">
    <property type="entry name" value="FBOX"/>
    <property type="match status" value="1"/>
</dbReference>
<proteinExistence type="predicted"/>
<feature type="compositionally biased region" description="Basic and acidic residues" evidence="1">
    <location>
        <begin position="449"/>
        <end position="458"/>
    </location>
</feature>
<dbReference type="Gene3D" id="1.20.1280.50">
    <property type="match status" value="1"/>
</dbReference>
<dbReference type="InterPro" id="IPR001810">
    <property type="entry name" value="F-box_dom"/>
</dbReference>
<accession>A0A0C2XB94</accession>
<dbReference type="Proteomes" id="UP000054097">
    <property type="component" value="Unassembled WGS sequence"/>
</dbReference>
<evidence type="ECO:0000313" key="3">
    <source>
        <dbReference type="EMBL" id="KIM26447.1"/>
    </source>
</evidence>